<proteinExistence type="predicted"/>
<sequence>MNTSCTRPGGFLEQPTWPQASCPHTCLPLFLQQLTICCDWCELEAHCQFHSRPLDLFFCFVFSGAAPQLLSAGGSGGRCARCFHWRNHNTAPSRAAFNLVVFEPSLDMLFLSLACIFSVLEGDRCTFSSLRIKETNIDRL</sequence>
<evidence type="ECO:0000313" key="1">
    <source>
        <dbReference type="EMBL" id="CUI14364.1"/>
    </source>
</evidence>
<dbReference type="Proteomes" id="UP000051952">
    <property type="component" value="Unassembled WGS sequence"/>
</dbReference>
<gene>
    <name evidence="1" type="ORF">BSAL_05910</name>
</gene>
<keyword evidence="2" id="KW-1185">Reference proteome</keyword>
<evidence type="ECO:0000313" key="2">
    <source>
        <dbReference type="Proteomes" id="UP000051952"/>
    </source>
</evidence>
<accession>A0A0S4KIU8</accession>
<name>A0A0S4KIU8_BODSA</name>
<dbReference type="AlphaFoldDB" id="A0A0S4KIU8"/>
<organism evidence="1 2">
    <name type="scientific">Bodo saltans</name>
    <name type="common">Flagellated protozoan</name>
    <dbReference type="NCBI Taxonomy" id="75058"/>
    <lineage>
        <taxon>Eukaryota</taxon>
        <taxon>Discoba</taxon>
        <taxon>Euglenozoa</taxon>
        <taxon>Kinetoplastea</taxon>
        <taxon>Metakinetoplastina</taxon>
        <taxon>Eubodonida</taxon>
        <taxon>Bodonidae</taxon>
        <taxon>Bodo</taxon>
    </lineage>
</organism>
<dbReference type="EMBL" id="CYKH01001037">
    <property type="protein sequence ID" value="CUI14364.1"/>
    <property type="molecule type" value="Genomic_DNA"/>
</dbReference>
<protein>
    <submittedName>
        <fullName evidence="1">Uncharacterized protein</fullName>
    </submittedName>
</protein>
<dbReference type="VEuPathDB" id="TriTrypDB:BSAL_05910"/>
<reference evidence="2" key="1">
    <citation type="submission" date="2015-09" db="EMBL/GenBank/DDBJ databases">
        <authorList>
            <consortium name="Pathogen Informatics"/>
        </authorList>
    </citation>
    <scope>NUCLEOTIDE SEQUENCE [LARGE SCALE GENOMIC DNA]</scope>
    <source>
        <strain evidence="2">Lake Konstanz</strain>
    </source>
</reference>